<name>A0A0F7SL68_PHARH</name>
<comment type="subcellular location">
    <subcellularLocation>
        <location evidence="1">Cytoplasm</location>
    </subcellularLocation>
</comment>
<dbReference type="AlphaFoldDB" id="A0A0F7SL68"/>
<dbReference type="PANTHER" id="PTHR21373">
    <property type="entry name" value="GLUCOSE REPRESSIBLE PROTEIN MAK10"/>
    <property type="match status" value="1"/>
</dbReference>
<feature type="domain" description="NAA35-like TPR repeats" evidence="5">
    <location>
        <begin position="426"/>
        <end position="563"/>
    </location>
</feature>
<dbReference type="GO" id="GO:0031417">
    <property type="term" value="C:NatC complex"/>
    <property type="evidence" value="ECO:0007669"/>
    <property type="project" value="InterPro"/>
</dbReference>
<comment type="similarity">
    <text evidence="2">Belongs to the MAK10 family.</text>
</comment>
<keyword evidence="3" id="KW-0963">Cytoplasm</keyword>
<dbReference type="InterPro" id="IPR007244">
    <property type="entry name" value="Naa35_N"/>
</dbReference>
<evidence type="ECO:0000259" key="5">
    <source>
        <dbReference type="Pfam" id="PF25789"/>
    </source>
</evidence>
<accession>A0A0F7SL68</accession>
<dbReference type="InterPro" id="IPR057982">
    <property type="entry name" value="TPR_NAA35"/>
</dbReference>
<dbReference type="Pfam" id="PF04112">
    <property type="entry name" value="Mak10"/>
    <property type="match status" value="1"/>
</dbReference>
<evidence type="ECO:0000259" key="4">
    <source>
        <dbReference type="Pfam" id="PF04112"/>
    </source>
</evidence>
<dbReference type="Pfam" id="PF25789">
    <property type="entry name" value="TPR_NAA35"/>
    <property type="match status" value="1"/>
</dbReference>
<dbReference type="InterPro" id="IPR057983">
    <property type="entry name" value="NAA35-like_N"/>
</dbReference>
<evidence type="ECO:0000256" key="3">
    <source>
        <dbReference type="ARBA" id="ARBA00022490"/>
    </source>
</evidence>
<dbReference type="EMBL" id="LN483142">
    <property type="protein sequence ID" value="CED82827.1"/>
    <property type="molecule type" value="Genomic_DNA"/>
</dbReference>
<sequence>MPSTFVSAIDLIQDGTSELEIDQLVKLPNLTLMDAMNAIEIMDPRMDTGVEFPEETAREDYDPFAPLLPEEIAWILERVLACEMAYHQGSTLAQTVYTILPLHPTNLKALDLENLLSKVLERDPIYDGEEFESSTSEVETRPIENRCPVQLRGLVLRGYLMGVCKSIELTLEEFRKSNLYDGEDFSGDRFGLALCDDVDTTQILDLIQQAQEWLSTSSVEDEWKTVLMHHLNYRHALLVSLQAPSSPSSSLLPSINSLHITLQKTHVPTPTSKSRAHAAIDAAVSRRLDSHVPLGVLEIEQVPWDMVKNLGSGLEIVSRLGEGGPEGLLEYMSAWSIVSKTRPQTLPIIRSLTISTIYSSRTSLVLNSHPLRILSDHFFESNALLPPRTIELAVELGDEVYPPQWRWSDPITGDVRPGPCLGNAVKVFEQRVSGFLVNTLINFCQNRPRQKRMIAKSISQWEELYDEAIDLIPQIQLIFQQNQISASRTIPLSLIPLALHAHRLFLIRHVIFSGFELELYDPPEHAMIFWAGARLFGEEESVWNSLRRKKNLLNQLEGQEDKEAAWEAKEMQCRALGALARQRFLAALPRATLPPQVLQARFKSRFKWVDWTASVSVSNMTNDRFILTWSDYHQDCQAIQFGLASIDLNDPLEDFPTKATSIVSSPLPEHITMTLEADQAQLIESCKKDQADGGHPWFPRL</sequence>
<evidence type="ECO:0000313" key="6">
    <source>
        <dbReference type="EMBL" id="CED82827.1"/>
    </source>
</evidence>
<evidence type="ECO:0000256" key="2">
    <source>
        <dbReference type="ARBA" id="ARBA00006289"/>
    </source>
</evidence>
<reference evidence="6" key="1">
    <citation type="submission" date="2014-08" db="EMBL/GenBank/DDBJ databases">
        <authorList>
            <person name="Sharma Rahul"/>
            <person name="Thines Marco"/>
        </authorList>
    </citation>
    <scope>NUCLEOTIDE SEQUENCE</scope>
</reference>
<organism evidence="6">
    <name type="scientific">Phaffia rhodozyma</name>
    <name type="common">Yeast</name>
    <name type="synonym">Xanthophyllomyces dendrorhous</name>
    <dbReference type="NCBI Taxonomy" id="264483"/>
    <lineage>
        <taxon>Eukaryota</taxon>
        <taxon>Fungi</taxon>
        <taxon>Dikarya</taxon>
        <taxon>Basidiomycota</taxon>
        <taxon>Agaricomycotina</taxon>
        <taxon>Tremellomycetes</taxon>
        <taxon>Cystofilobasidiales</taxon>
        <taxon>Mrakiaceae</taxon>
        <taxon>Phaffia</taxon>
    </lineage>
</organism>
<feature type="domain" description="NAA35-like N-terminal" evidence="4">
    <location>
        <begin position="22"/>
        <end position="204"/>
    </location>
</feature>
<proteinExistence type="inferred from homology"/>
<evidence type="ECO:0000256" key="1">
    <source>
        <dbReference type="ARBA" id="ARBA00004496"/>
    </source>
</evidence>
<protein>
    <submittedName>
        <fullName evidence="6">Glucose-repressible protein and related proteins</fullName>
    </submittedName>
</protein>
<dbReference type="PANTHER" id="PTHR21373:SF0">
    <property type="entry name" value="N-ALPHA-ACETYLTRANSFERASE 35, NATC AUXILIARY SUBUNIT"/>
    <property type="match status" value="1"/>
</dbReference>